<name>A0ABV9NZU4_9BACI</name>
<comment type="caution">
    <text evidence="1">The sequence shown here is derived from an EMBL/GenBank/DDBJ whole genome shotgun (WGS) entry which is preliminary data.</text>
</comment>
<reference evidence="2" key="1">
    <citation type="journal article" date="2019" name="Int. J. Syst. Evol. Microbiol.">
        <title>The Global Catalogue of Microorganisms (GCM) 10K type strain sequencing project: providing services to taxonomists for standard genome sequencing and annotation.</title>
        <authorList>
            <consortium name="The Broad Institute Genomics Platform"/>
            <consortium name="The Broad Institute Genome Sequencing Center for Infectious Disease"/>
            <person name="Wu L."/>
            <person name="Ma J."/>
        </authorList>
    </citation>
    <scope>NUCLEOTIDE SEQUENCE [LARGE SCALE GENOMIC DNA]</scope>
    <source>
        <strain evidence="2">JCM 12165</strain>
    </source>
</reference>
<protein>
    <submittedName>
        <fullName evidence="1">CC/Se motif family (Seleno)protein</fullName>
    </submittedName>
</protein>
<proteinExistence type="predicted"/>
<dbReference type="NCBIfam" id="NF041239">
    <property type="entry name" value="Moor_selen_rel"/>
    <property type="match status" value="1"/>
</dbReference>
<evidence type="ECO:0000313" key="2">
    <source>
        <dbReference type="Proteomes" id="UP001595896"/>
    </source>
</evidence>
<dbReference type="InterPro" id="IPR049744">
    <property type="entry name" value="CC/Se_fam"/>
</dbReference>
<accession>A0ABV9NZU4</accession>
<dbReference type="Proteomes" id="UP001595896">
    <property type="component" value="Unassembled WGS sequence"/>
</dbReference>
<keyword evidence="2" id="KW-1185">Reference proteome</keyword>
<dbReference type="RefSeq" id="WP_377910217.1">
    <property type="nucleotide sequence ID" value="NZ_JBHSGK010000013.1"/>
</dbReference>
<gene>
    <name evidence="1" type="ORF">ACFO4L_13595</name>
</gene>
<sequence>MRIEADKRTREWLQKQGGTCTVEVFPFPGEFKNKRIFVDFHCIPQEPSKEDHYAKYEVEGCTIYIHQDLQPKRDTIKLHLSGNTAFQHLEVKGLKRLMTEKTTTA</sequence>
<dbReference type="EMBL" id="JBHSGK010000013">
    <property type="protein sequence ID" value="MFC4737632.1"/>
    <property type="molecule type" value="Genomic_DNA"/>
</dbReference>
<evidence type="ECO:0000313" key="1">
    <source>
        <dbReference type="EMBL" id="MFC4737632.1"/>
    </source>
</evidence>
<organism evidence="1 2">
    <name type="scientific">Bacillus daqingensis</name>
    <dbReference type="NCBI Taxonomy" id="872396"/>
    <lineage>
        <taxon>Bacteria</taxon>
        <taxon>Bacillati</taxon>
        <taxon>Bacillota</taxon>
        <taxon>Bacilli</taxon>
        <taxon>Bacillales</taxon>
        <taxon>Bacillaceae</taxon>
        <taxon>Bacillus</taxon>
    </lineage>
</organism>